<dbReference type="CDD" id="cd06225">
    <property type="entry name" value="HAMP"/>
    <property type="match status" value="1"/>
</dbReference>
<dbReference type="CDD" id="cd19411">
    <property type="entry name" value="MCP2201-like_sensor"/>
    <property type="match status" value="1"/>
</dbReference>
<feature type="domain" description="HAMP" evidence="7">
    <location>
        <begin position="210"/>
        <end position="263"/>
    </location>
</feature>
<dbReference type="Pfam" id="PF00015">
    <property type="entry name" value="MCPsignal"/>
    <property type="match status" value="1"/>
</dbReference>
<dbReference type="PANTHER" id="PTHR32089:SF112">
    <property type="entry name" value="LYSOZYME-LIKE PROTEIN-RELATED"/>
    <property type="match status" value="1"/>
</dbReference>
<dbReference type="Gene3D" id="1.10.287.950">
    <property type="entry name" value="Methyl-accepting chemotaxis protein"/>
    <property type="match status" value="1"/>
</dbReference>
<keyword evidence="9" id="KW-1185">Reference proteome</keyword>
<dbReference type="InterPro" id="IPR024478">
    <property type="entry name" value="HlyB_4HB_MCP"/>
</dbReference>
<feature type="transmembrane region" description="Helical" evidence="5">
    <location>
        <begin position="189"/>
        <end position="209"/>
    </location>
</feature>
<name>A0ABV2CV48_9RHOO</name>
<evidence type="ECO:0000256" key="4">
    <source>
        <dbReference type="SAM" id="Coils"/>
    </source>
</evidence>
<dbReference type="Proteomes" id="UP001548590">
    <property type="component" value="Unassembled WGS sequence"/>
</dbReference>
<dbReference type="PANTHER" id="PTHR32089">
    <property type="entry name" value="METHYL-ACCEPTING CHEMOTAXIS PROTEIN MCPB"/>
    <property type="match status" value="1"/>
</dbReference>
<accession>A0ABV2CV48</accession>
<organism evidence="8 9">
    <name type="scientific">Uliginosibacterium paludis</name>
    <dbReference type="NCBI Taxonomy" id="1615952"/>
    <lineage>
        <taxon>Bacteria</taxon>
        <taxon>Pseudomonadati</taxon>
        <taxon>Pseudomonadota</taxon>
        <taxon>Betaproteobacteria</taxon>
        <taxon>Rhodocyclales</taxon>
        <taxon>Zoogloeaceae</taxon>
        <taxon>Uliginosibacterium</taxon>
    </lineage>
</organism>
<feature type="coiled-coil region" evidence="4">
    <location>
        <begin position="71"/>
        <end position="109"/>
    </location>
</feature>
<sequence>MNLSITQRLLLLSGASILALLLVLGSGYFAARAPQQGMAVLEGNTLPSVHLLSDIERDVLNVRRLIIVHALELYDTKKREHEGSMKEARKRIDENLDRYEKEMVRDDHERELAGKVREQIKAYDRFLAEVASKSNDFDVDGARELITTTGVPLGNAMSVALDELRKYNDEEADQLHAETETAVKRYERLAFVVGVIAVVLVSVLGFLLVRSIRESLHAVQDAVEHIERERDFTRRVKVLQQDELGAIGNAFNRLVARMHDSLVSISSGAQALAASAGQMAGSSEQVARSAAGQSEAASSMAATVEEMTVSINHVADRAQDANAMTSSSSHLAANGELVISQTVRDINDIAESVNLASGRINEFGQHGERISSVVAVIKDVADQTNLLALNAAIEAARAGEQGRGFAVVADEVRKLAERTANSTAEISQSIEAMRGCAEAAVECMEEAVRRVAVGVSGAEETNVAIQQIRAGSEQAVQRVEDIALSIREQGSATNSIAGQVERIARISEENSAVASQSAEAAVALDRLARQMHDTVAVYRL</sequence>
<dbReference type="InterPro" id="IPR003660">
    <property type="entry name" value="HAMP_dom"/>
</dbReference>
<dbReference type="CDD" id="cd11386">
    <property type="entry name" value="MCP_signal"/>
    <property type="match status" value="1"/>
</dbReference>
<gene>
    <name evidence="8" type="ORF">ABVT11_18345</name>
</gene>
<dbReference type="SMART" id="SM00283">
    <property type="entry name" value="MA"/>
    <property type="match status" value="1"/>
</dbReference>
<dbReference type="Pfam" id="PF00672">
    <property type="entry name" value="HAMP"/>
    <property type="match status" value="1"/>
</dbReference>
<dbReference type="InterPro" id="IPR004089">
    <property type="entry name" value="MCPsignal_dom"/>
</dbReference>
<evidence type="ECO:0000259" key="7">
    <source>
        <dbReference type="PROSITE" id="PS50885"/>
    </source>
</evidence>
<proteinExistence type="inferred from homology"/>
<comment type="similarity">
    <text evidence="2">Belongs to the methyl-accepting chemotaxis (MCP) protein family.</text>
</comment>
<feature type="domain" description="Methyl-accepting transducer" evidence="6">
    <location>
        <begin position="268"/>
        <end position="504"/>
    </location>
</feature>
<dbReference type="Pfam" id="PF12729">
    <property type="entry name" value="4HB_MCP_1"/>
    <property type="match status" value="1"/>
</dbReference>
<comment type="caution">
    <text evidence="8">The sequence shown here is derived from an EMBL/GenBank/DDBJ whole genome shotgun (WGS) entry which is preliminary data.</text>
</comment>
<keyword evidence="5" id="KW-0472">Membrane</keyword>
<dbReference type="InterPro" id="IPR047347">
    <property type="entry name" value="YvaQ-like_sensor"/>
</dbReference>
<evidence type="ECO:0000256" key="3">
    <source>
        <dbReference type="PROSITE-ProRule" id="PRU00284"/>
    </source>
</evidence>
<dbReference type="PRINTS" id="PR00260">
    <property type="entry name" value="CHEMTRNSDUCR"/>
</dbReference>
<evidence type="ECO:0000313" key="8">
    <source>
        <dbReference type="EMBL" id="MET1491805.1"/>
    </source>
</evidence>
<dbReference type="PROSITE" id="PS50885">
    <property type="entry name" value="HAMP"/>
    <property type="match status" value="1"/>
</dbReference>
<dbReference type="SUPFAM" id="SSF58104">
    <property type="entry name" value="Methyl-accepting chemotaxis protein (MCP) signaling domain"/>
    <property type="match status" value="1"/>
</dbReference>
<evidence type="ECO:0000259" key="6">
    <source>
        <dbReference type="PROSITE" id="PS50111"/>
    </source>
</evidence>
<keyword evidence="1 3" id="KW-0807">Transducer</keyword>
<dbReference type="SMART" id="SM00304">
    <property type="entry name" value="HAMP"/>
    <property type="match status" value="1"/>
</dbReference>
<keyword evidence="5" id="KW-1133">Transmembrane helix</keyword>
<dbReference type="InterPro" id="IPR004090">
    <property type="entry name" value="Chemotax_Me-accpt_rcpt"/>
</dbReference>
<keyword evidence="4" id="KW-0175">Coiled coil</keyword>
<evidence type="ECO:0000256" key="2">
    <source>
        <dbReference type="ARBA" id="ARBA00029447"/>
    </source>
</evidence>
<dbReference type="EMBL" id="JBEWLZ010000016">
    <property type="protein sequence ID" value="MET1491805.1"/>
    <property type="molecule type" value="Genomic_DNA"/>
</dbReference>
<evidence type="ECO:0000313" key="9">
    <source>
        <dbReference type="Proteomes" id="UP001548590"/>
    </source>
</evidence>
<dbReference type="RefSeq" id="WP_345929933.1">
    <property type="nucleotide sequence ID" value="NZ_JBDIVF010000013.1"/>
</dbReference>
<evidence type="ECO:0000256" key="1">
    <source>
        <dbReference type="ARBA" id="ARBA00023224"/>
    </source>
</evidence>
<reference evidence="8 9" key="1">
    <citation type="submission" date="2024-07" db="EMBL/GenBank/DDBJ databases">
        <title>Uliginosibacterium paludis KCTC:42655.</title>
        <authorList>
            <person name="Kim M.K."/>
        </authorList>
    </citation>
    <scope>NUCLEOTIDE SEQUENCE [LARGE SCALE GENOMIC DNA]</scope>
    <source>
        <strain evidence="8 9">KCTC 42655</strain>
    </source>
</reference>
<evidence type="ECO:0000256" key="5">
    <source>
        <dbReference type="SAM" id="Phobius"/>
    </source>
</evidence>
<dbReference type="PROSITE" id="PS50111">
    <property type="entry name" value="CHEMOTAXIS_TRANSDUC_2"/>
    <property type="match status" value="1"/>
</dbReference>
<protein>
    <submittedName>
        <fullName evidence="8">Methyl-accepting chemotaxis protein</fullName>
    </submittedName>
</protein>
<keyword evidence="5" id="KW-0812">Transmembrane</keyword>